<dbReference type="InterPro" id="IPR049031">
    <property type="entry name" value="T2SSK_SAM-like_1st"/>
</dbReference>
<evidence type="ECO:0000256" key="4">
    <source>
        <dbReference type="ARBA" id="ARBA00022475"/>
    </source>
</evidence>
<reference evidence="13 14" key="1">
    <citation type="submission" date="2015-10" db="EMBL/GenBank/DDBJ databases">
        <title>Metagenome-Assembled Genomes uncover a global brackish microbiome.</title>
        <authorList>
            <person name="Hugerth L.W."/>
            <person name="Larsson J."/>
            <person name="Alneberg J."/>
            <person name="Lindh M.V."/>
            <person name="Legrand C."/>
            <person name="Pinhassi J."/>
            <person name="Andersson A.F."/>
        </authorList>
    </citation>
    <scope>NUCLEOTIDE SEQUENCE [LARGE SCALE GENOMIC DNA]</scope>
    <source>
        <strain evidence="13">BACL1 MAG-120820-bin45</strain>
    </source>
</reference>
<proteinExistence type="inferred from homology"/>
<keyword evidence="6 11" id="KW-0812">Transmembrane</keyword>
<protein>
    <recommendedName>
        <fullName evidence="10">Type II secretion system protein K</fullName>
    </recommendedName>
</protein>
<dbReference type="EMBL" id="LICS01000085">
    <property type="protein sequence ID" value="KRO94603.1"/>
    <property type="molecule type" value="Genomic_DNA"/>
</dbReference>
<evidence type="ECO:0000256" key="1">
    <source>
        <dbReference type="ARBA" id="ARBA00004533"/>
    </source>
</evidence>
<dbReference type="SUPFAM" id="SSF158544">
    <property type="entry name" value="GspK insert domain-like"/>
    <property type="match status" value="2"/>
</dbReference>
<dbReference type="InterPro" id="IPR005628">
    <property type="entry name" value="GspK"/>
</dbReference>
<dbReference type="GO" id="GO:0005886">
    <property type="term" value="C:plasma membrane"/>
    <property type="evidence" value="ECO:0007669"/>
    <property type="project" value="UniProtKB-SubCell"/>
</dbReference>
<feature type="domain" description="T2SS protein K first SAM-like" evidence="12">
    <location>
        <begin position="100"/>
        <end position="210"/>
    </location>
</feature>
<keyword evidence="8 11" id="KW-1133">Transmembrane helix</keyword>
<evidence type="ECO:0000259" key="12">
    <source>
        <dbReference type="Pfam" id="PF21687"/>
    </source>
</evidence>
<evidence type="ECO:0000256" key="6">
    <source>
        <dbReference type="ARBA" id="ARBA00022692"/>
    </source>
</evidence>
<dbReference type="PIRSF" id="PIRSF002786">
    <property type="entry name" value="XcpX"/>
    <property type="match status" value="1"/>
</dbReference>
<keyword evidence="7" id="KW-0653">Protein transport</keyword>
<evidence type="ECO:0000256" key="8">
    <source>
        <dbReference type="ARBA" id="ARBA00022989"/>
    </source>
</evidence>
<keyword evidence="5 10" id="KW-0997">Cell inner membrane</keyword>
<feature type="transmembrane region" description="Helical" evidence="11">
    <location>
        <begin position="6"/>
        <end position="25"/>
    </location>
</feature>
<organism evidence="13 14">
    <name type="scientific">SAR86 cluster bacterium BACL1 MAG-120820-bin45</name>
    <dbReference type="NCBI Taxonomy" id="1655612"/>
    <lineage>
        <taxon>Bacteria</taxon>
        <taxon>Pseudomonadati</taxon>
        <taxon>Pseudomonadota</taxon>
        <taxon>Gammaproteobacteria</taxon>
        <taxon>SAR86 cluster</taxon>
    </lineage>
</organism>
<evidence type="ECO:0000256" key="2">
    <source>
        <dbReference type="ARBA" id="ARBA00007246"/>
    </source>
</evidence>
<dbReference type="PANTHER" id="PTHR38831">
    <property type="entry name" value="TYPE II SECRETION SYSTEM PROTEIN K"/>
    <property type="match status" value="1"/>
</dbReference>
<evidence type="ECO:0000256" key="11">
    <source>
        <dbReference type="SAM" id="Phobius"/>
    </source>
</evidence>
<evidence type="ECO:0000256" key="3">
    <source>
        <dbReference type="ARBA" id="ARBA00022448"/>
    </source>
</evidence>
<evidence type="ECO:0000256" key="7">
    <source>
        <dbReference type="ARBA" id="ARBA00022927"/>
    </source>
</evidence>
<dbReference type="GO" id="GO:0009306">
    <property type="term" value="P:protein secretion"/>
    <property type="evidence" value="ECO:0007669"/>
    <property type="project" value="InterPro"/>
</dbReference>
<gene>
    <name evidence="13" type="ORF">ABS10_04980</name>
</gene>
<keyword evidence="4 10" id="KW-1003">Cell membrane</keyword>
<dbReference type="Gene3D" id="1.10.40.60">
    <property type="entry name" value="EpsJ-like"/>
    <property type="match status" value="2"/>
</dbReference>
<comment type="subcellular location">
    <subcellularLocation>
        <location evidence="1 10">Cell inner membrane</location>
    </subcellularLocation>
</comment>
<dbReference type="Gene3D" id="3.30.1300.30">
    <property type="entry name" value="GSPII I/J protein-like"/>
    <property type="match status" value="1"/>
</dbReference>
<sequence>MTKPGVILITTLLIVMVMSVISMQISKNFYVSLKREAYLDFKNQSYHMLINSEKQAIKSIQKAIKLNQSKLTLSAPILKNKFYYQNDLMLLEIVVSDASNCFNLNSLFDKSGNTYKVLPAQRDWLARYLELKSINEPDIQSFIDQLIDWVDQDNQPLNFGAENYFYIGPASQSKQFTPKRLLVDLSEIQNFPIMQALNFEEMTRDLCVIPGSTKQLLNINTLISEDALLVASFFSEENLEFTESQILNLPQNGYDDVSVFASYFSQSSIYPAQVLSLNSKSFYLHGKIVNENFSANLDTLVILDLSNSAVIARRTFNF</sequence>
<name>A0A0R2UB85_9GAMM</name>
<keyword evidence="3 10" id="KW-0813">Transport</keyword>
<dbReference type="PANTHER" id="PTHR38831:SF1">
    <property type="entry name" value="TYPE II SECRETION SYSTEM PROTEIN K-RELATED"/>
    <property type="match status" value="1"/>
</dbReference>
<comment type="caution">
    <text evidence="13">The sequence shown here is derived from an EMBL/GenBank/DDBJ whole genome shotgun (WGS) entry which is preliminary data.</text>
</comment>
<dbReference type="STRING" id="1655612.ABS10_04980"/>
<keyword evidence="9 10" id="KW-0472">Membrane</keyword>
<evidence type="ECO:0000256" key="9">
    <source>
        <dbReference type="ARBA" id="ARBA00023136"/>
    </source>
</evidence>
<dbReference type="Pfam" id="PF21687">
    <property type="entry name" value="T2SSK_1st"/>
    <property type="match status" value="1"/>
</dbReference>
<evidence type="ECO:0000256" key="10">
    <source>
        <dbReference type="PIRNR" id="PIRNR002786"/>
    </source>
</evidence>
<dbReference type="Proteomes" id="UP000051027">
    <property type="component" value="Unassembled WGS sequence"/>
</dbReference>
<dbReference type="NCBIfam" id="NF037980">
    <property type="entry name" value="T2SS_GspK"/>
    <property type="match status" value="1"/>
</dbReference>
<dbReference type="AlphaFoldDB" id="A0A0R2UB85"/>
<dbReference type="InterPro" id="IPR038072">
    <property type="entry name" value="GspK_central_sf"/>
</dbReference>
<evidence type="ECO:0000256" key="5">
    <source>
        <dbReference type="ARBA" id="ARBA00022519"/>
    </source>
</evidence>
<comment type="similarity">
    <text evidence="2 10">Belongs to the GSP K family.</text>
</comment>
<evidence type="ECO:0000313" key="14">
    <source>
        <dbReference type="Proteomes" id="UP000051027"/>
    </source>
</evidence>
<evidence type="ECO:0000313" key="13">
    <source>
        <dbReference type="EMBL" id="KRO94603.1"/>
    </source>
</evidence>
<accession>A0A0R2UB85</accession>